<dbReference type="PANTHER" id="PTHR13930">
    <property type="entry name" value="S-ADENOSYL-L-METHIONINE-DEPENDENT TRNA 4-DEMETHYLWYOSINE SYNTHASE"/>
    <property type="match status" value="1"/>
</dbReference>
<feature type="transmembrane region" description="Helical" evidence="1">
    <location>
        <begin position="6"/>
        <end position="27"/>
    </location>
</feature>
<dbReference type="PANTHER" id="PTHR13930:SF0">
    <property type="entry name" value="S-ADENOSYL-L-METHIONINE-DEPENDENT TRNA 4-DEMETHYLWYOSINE SYNTHASE TYW1-RELATED"/>
    <property type="match status" value="1"/>
</dbReference>
<evidence type="ECO:0000256" key="1">
    <source>
        <dbReference type="SAM" id="Phobius"/>
    </source>
</evidence>
<protein>
    <recommendedName>
        <fullName evidence="2">Flavodoxin-like domain-containing protein</fullName>
    </recommendedName>
</protein>
<dbReference type="SUPFAM" id="SSF52218">
    <property type="entry name" value="Flavoproteins"/>
    <property type="match status" value="1"/>
</dbReference>
<gene>
    <name evidence="3" type="ORF">Ahy_A03g010132</name>
</gene>
<dbReference type="GO" id="GO:0051539">
    <property type="term" value="F:4 iron, 4 sulfur cluster binding"/>
    <property type="evidence" value="ECO:0007669"/>
    <property type="project" value="InterPro"/>
</dbReference>
<dbReference type="EMBL" id="SDMP01000003">
    <property type="protein sequence ID" value="RYR63958.1"/>
    <property type="molecule type" value="Genomic_DNA"/>
</dbReference>
<accession>A0A445DLA9</accession>
<dbReference type="Gene3D" id="3.40.50.360">
    <property type="match status" value="1"/>
</dbReference>
<comment type="caution">
    <text evidence="3">The sequence shown here is derived from an EMBL/GenBank/DDBJ whole genome shotgun (WGS) entry which is preliminary data.</text>
</comment>
<sequence length="263" mass="28850">MPSALSSFPARVTLLALFSATTFYFLYKSRRLRHLKTLTLSSKHTTRGKILFVSQTGTSKNLAQRLHNLLASNGVVFDLVDAQSYEPEDLPKETIVLIVASTWEDGNPPSGARFFATWLAESVKDFRVGALLLKGCRFGVFGVGSRAYGERFNAVAKGFVKQIRDLGGSEVVPLGEGDVDGGELDLDFEKWCEKVVGFLKGKVLENGANGNLECGVYDSEEESEGESDLEEEEIVDLEDIAGKVPPRKKTAAQLRVMLQLVLL</sequence>
<evidence type="ECO:0000313" key="3">
    <source>
        <dbReference type="EMBL" id="RYR63958.1"/>
    </source>
</evidence>
<feature type="domain" description="Flavodoxin-like" evidence="2">
    <location>
        <begin position="48"/>
        <end position="196"/>
    </location>
</feature>
<dbReference type="PRINTS" id="PR00369">
    <property type="entry name" value="FLAVODOXIN"/>
</dbReference>
<dbReference type="PROSITE" id="PS50902">
    <property type="entry name" value="FLAVODOXIN_LIKE"/>
    <property type="match status" value="1"/>
</dbReference>
<evidence type="ECO:0000313" key="4">
    <source>
        <dbReference type="Proteomes" id="UP000289738"/>
    </source>
</evidence>
<keyword evidence="1" id="KW-1133">Transmembrane helix</keyword>
<dbReference type="AlphaFoldDB" id="A0A445DLA9"/>
<dbReference type="InterPro" id="IPR029039">
    <property type="entry name" value="Flavoprotein-like_sf"/>
</dbReference>
<dbReference type="GO" id="GO:0031591">
    <property type="term" value="P:wybutosine biosynthetic process"/>
    <property type="evidence" value="ECO:0007669"/>
    <property type="project" value="TreeGrafter"/>
</dbReference>
<evidence type="ECO:0000259" key="2">
    <source>
        <dbReference type="PROSITE" id="PS50902"/>
    </source>
</evidence>
<dbReference type="GO" id="GO:0010181">
    <property type="term" value="F:FMN binding"/>
    <property type="evidence" value="ECO:0007669"/>
    <property type="project" value="InterPro"/>
</dbReference>
<dbReference type="Proteomes" id="UP000289738">
    <property type="component" value="Chromosome A03"/>
</dbReference>
<name>A0A445DLA9_ARAHY</name>
<dbReference type="STRING" id="3818.A0A445DLA9"/>
<dbReference type="InterPro" id="IPR034556">
    <property type="entry name" value="tRNA_wybutosine-synthase"/>
</dbReference>
<keyword evidence="4" id="KW-1185">Reference proteome</keyword>
<dbReference type="EMBL" id="SDMP01000003">
    <property type="protein sequence ID" value="RYR63959.1"/>
    <property type="molecule type" value="Genomic_DNA"/>
</dbReference>
<reference evidence="3 4" key="1">
    <citation type="submission" date="2019-01" db="EMBL/GenBank/DDBJ databases">
        <title>Sequencing of cultivated peanut Arachis hypogaea provides insights into genome evolution and oil improvement.</title>
        <authorList>
            <person name="Chen X."/>
        </authorList>
    </citation>
    <scope>NUCLEOTIDE SEQUENCE [LARGE SCALE GENOMIC DNA]</scope>
    <source>
        <strain evidence="4">cv. Fuhuasheng</strain>
        <strain evidence="3">GDAAS-fuhuasheng2018</strain>
        <tissue evidence="3">Leaves</tissue>
    </source>
</reference>
<dbReference type="InterPro" id="IPR008254">
    <property type="entry name" value="Flavodoxin/NO_synth"/>
</dbReference>
<proteinExistence type="predicted"/>
<dbReference type="InterPro" id="IPR001094">
    <property type="entry name" value="Flavdoxin-like"/>
</dbReference>
<organism evidence="3 4">
    <name type="scientific">Arachis hypogaea</name>
    <name type="common">Peanut</name>
    <dbReference type="NCBI Taxonomy" id="3818"/>
    <lineage>
        <taxon>Eukaryota</taxon>
        <taxon>Viridiplantae</taxon>
        <taxon>Streptophyta</taxon>
        <taxon>Embryophyta</taxon>
        <taxon>Tracheophyta</taxon>
        <taxon>Spermatophyta</taxon>
        <taxon>Magnoliopsida</taxon>
        <taxon>eudicotyledons</taxon>
        <taxon>Gunneridae</taxon>
        <taxon>Pentapetalae</taxon>
        <taxon>rosids</taxon>
        <taxon>fabids</taxon>
        <taxon>Fabales</taxon>
        <taxon>Fabaceae</taxon>
        <taxon>Papilionoideae</taxon>
        <taxon>50 kb inversion clade</taxon>
        <taxon>dalbergioids sensu lato</taxon>
        <taxon>Dalbergieae</taxon>
        <taxon>Pterocarpus clade</taxon>
        <taxon>Arachis</taxon>
    </lineage>
</organism>
<dbReference type="Pfam" id="PF00258">
    <property type="entry name" value="Flavodoxin_1"/>
    <property type="match status" value="1"/>
</dbReference>
<keyword evidence="1" id="KW-0812">Transmembrane</keyword>
<keyword evidence="1" id="KW-0472">Membrane</keyword>